<evidence type="ECO:0000256" key="1">
    <source>
        <dbReference type="SAM" id="MobiDB-lite"/>
    </source>
</evidence>
<dbReference type="SUPFAM" id="SSF160214">
    <property type="entry name" value="FlaG-like"/>
    <property type="match status" value="1"/>
</dbReference>
<name>A0AA48I8A3_9ALTE</name>
<evidence type="ECO:0000313" key="3">
    <source>
        <dbReference type="Proteomes" id="UP001333710"/>
    </source>
</evidence>
<dbReference type="InterPro" id="IPR035924">
    <property type="entry name" value="FlaG-like_sf"/>
</dbReference>
<dbReference type="Proteomes" id="UP001333710">
    <property type="component" value="Chromosome"/>
</dbReference>
<feature type="region of interest" description="Disordered" evidence="1">
    <location>
        <begin position="1"/>
        <end position="20"/>
    </location>
</feature>
<gene>
    <name evidence="2" type="ORF">MACH26_33210</name>
</gene>
<dbReference type="AlphaFoldDB" id="A0AA48I8A3"/>
<feature type="compositionally biased region" description="Polar residues" evidence="1">
    <location>
        <begin position="8"/>
        <end position="20"/>
    </location>
</feature>
<dbReference type="PANTHER" id="PTHR37166:SF1">
    <property type="entry name" value="PROTEIN FLAG"/>
    <property type="match status" value="1"/>
</dbReference>
<dbReference type="Gene3D" id="3.30.160.170">
    <property type="entry name" value="FlaG-like"/>
    <property type="match status" value="1"/>
</dbReference>
<accession>A0AA48I8A3</accession>
<dbReference type="KEGG" id="pmaw:MACH26_33210"/>
<dbReference type="RefSeq" id="WP_338293900.1">
    <property type="nucleotide sequence ID" value="NZ_AP027272.1"/>
</dbReference>
<feature type="compositionally biased region" description="Polar residues" evidence="1">
    <location>
        <begin position="51"/>
        <end position="62"/>
    </location>
</feature>
<keyword evidence="3" id="KW-1185">Reference proteome</keyword>
<reference evidence="2" key="1">
    <citation type="submission" date="2023-01" db="EMBL/GenBank/DDBJ databases">
        <title>Complete genome sequence of Planctobacterium marinum strain Dej080120_11.</title>
        <authorList>
            <person name="Ueki S."/>
            <person name="Maruyama F."/>
        </authorList>
    </citation>
    <scope>NUCLEOTIDE SEQUENCE</scope>
    <source>
        <strain evidence="2">Dej080120_11</strain>
    </source>
</reference>
<evidence type="ECO:0000313" key="2">
    <source>
        <dbReference type="EMBL" id="BDX07800.1"/>
    </source>
</evidence>
<dbReference type="Pfam" id="PF03646">
    <property type="entry name" value="FlaG"/>
    <property type="match status" value="1"/>
</dbReference>
<dbReference type="InterPro" id="IPR005186">
    <property type="entry name" value="FlaG"/>
</dbReference>
<feature type="compositionally biased region" description="Low complexity" evidence="1">
    <location>
        <begin position="31"/>
        <end position="47"/>
    </location>
</feature>
<sequence>MEIDLAQTGFNANLTQNTQPAVVRRSEELQAENSNESSNNNRAASRANFRDTPNVSELQADNNGIGEQASVREIENAVSEVRDFVQSQRTNLNFSFNDDSNRSIVQVTDSDTGELIRQIPSEEVLALSDRIRGLQSDVGEAVGVLFSKEV</sequence>
<organism evidence="2 3">
    <name type="scientific">Planctobacterium marinum</name>
    <dbReference type="NCBI Taxonomy" id="1631968"/>
    <lineage>
        <taxon>Bacteria</taxon>
        <taxon>Pseudomonadati</taxon>
        <taxon>Pseudomonadota</taxon>
        <taxon>Gammaproteobacteria</taxon>
        <taxon>Alteromonadales</taxon>
        <taxon>Alteromonadaceae</taxon>
        <taxon>Planctobacterium</taxon>
    </lineage>
</organism>
<dbReference type="PANTHER" id="PTHR37166">
    <property type="entry name" value="PROTEIN FLAG"/>
    <property type="match status" value="1"/>
</dbReference>
<proteinExistence type="predicted"/>
<dbReference type="EMBL" id="AP027272">
    <property type="protein sequence ID" value="BDX07800.1"/>
    <property type="molecule type" value="Genomic_DNA"/>
</dbReference>
<feature type="region of interest" description="Disordered" evidence="1">
    <location>
        <begin position="28"/>
        <end position="68"/>
    </location>
</feature>
<protein>
    <recommendedName>
        <fullName evidence="4">Flagellar protein FlaG</fullName>
    </recommendedName>
</protein>
<evidence type="ECO:0008006" key="4">
    <source>
        <dbReference type="Google" id="ProtNLM"/>
    </source>
</evidence>